<sequence>MMSTLKNSELKCSCGLTVKLRISRTAKNPYRLFYNCPKGFDDQCEFFQWCDEPSPTDDKHVDELNLVRNECIRLQQSIDDIQQERNNDRSAWNREKTELTSQLSSVKDELDKIKMIMKQVNESDLMPPFEKLSIEDDEVDDAVVLHMV</sequence>
<dbReference type="PANTHER" id="PTHR33680:SF1">
    <property type="entry name" value="OS05G0489500 PROTEIN"/>
    <property type="match status" value="1"/>
</dbReference>
<dbReference type="GO" id="GO:0008270">
    <property type="term" value="F:zinc ion binding"/>
    <property type="evidence" value="ECO:0007669"/>
    <property type="project" value="UniProtKB-KW"/>
</dbReference>
<proteinExistence type="predicted"/>
<dbReference type="AlphaFoldDB" id="A0A5J5B0Z1"/>
<dbReference type="Pfam" id="PF06839">
    <property type="entry name" value="Zn_ribbon_GRF"/>
    <property type="match status" value="1"/>
</dbReference>
<evidence type="ECO:0000313" key="6">
    <source>
        <dbReference type="EMBL" id="KAA8536248.1"/>
    </source>
</evidence>
<keyword evidence="1" id="KW-0479">Metal-binding</keyword>
<dbReference type="Proteomes" id="UP000325577">
    <property type="component" value="Linkage Group LG16"/>
</dbReference>
<protein>
    <recommendedName>
        <fullName evidence="5">GRF-type domain-containing protein</fullName>
    </recommendedName>
</protein>
<name>A0A5J5B0Z1_9ASTE</name>
<evidence type="ECO:0000259" key="5">
    <source>
        <dbReference type="PROSITE" id="PS51999"/>
    </source>
</evidence>
<reference evidence="6 7" key="1">
    <citation type="submission" date="2019-09" db="EMBL/GenBank/DDBJ databases">
        <title>A chromosome-level genome assembly of the Chinese tupelo Nyssa sinensis.</title>
        <authorList>
            <person name="Yang X."/>
            <person name="Kang M."/>
            <person name="Yang Y."/>
            <person name="Xiong H."/>
            <person name="Wang M."/>
            <person name="Zhang Z."/>
            <person name="Wang Z."/>
            <person name="Wu H."/>
            <person name="Ma T."/>
            <person name="Liu J."/>
            <person name="Xi Z."/>
        </authorList>
    </citation>
    <scope>NUCLEOTIDE SEQUENCE [LARGE SCALE GENOMIC DNA]</scope>
    <source>
        <strain evidence="6">J267</strain>
        <tissue evidence="6">Leaf</tissue>
    </source>
</reference>
<dbReference type="EMBL" id="CM018039">
    <property type="protein sequence ID" value="KAA8536248.1"/>
    <property type="molecule type" value="Genomic_DNA"/>
</dbReference>
<evidence type="ECO:0000313" key="7">
    <source>
        <dbReference type="Proteomes" id="UP000325577"/>
    </source>
</evidence>
<evidence type="ECO:0000256" key="4">
    <source>
        <dbReference type="PROSITE-ProRule" id="PRU01343"/>
    </source>
</evidence>
<dbReference type="InterPro" id="IPR010666">
    <property type="entry name" value="Znf_GRF"/>
</dbReference>
<dbReference type="PANTHER" id="PTHR33680">
    <property type="entry name" value="OS07G0190500 PROTEIN"/>
    <property type="match status" value="1"/>
</dbReference>
<dbReference type="OrthoDB" id="2822301at2759"/>
<dbReference type="PROSITE" id="PS51999">
    <property type="entry name" value="ZF_GRF"/>
    <property type="match status" value="1"/>
</dbReference>
<keyword evidence="2 4" id="KW-0863">Zinc-finger</keyword>
<keyword evidence="3" id="KW-0862">Zinc</keyword>
<gene>
    <name evidence="6" type="ORF">F0562_028726</name>
</gene>
<evidence type="ECO:0000256" key="3">
    <source>
        <dbReference type="ARBA" id="ARBA00022833"/>
    </source>
</evidence>
<feature type="domain" description="GRF-type" evidence="5">
    <location>
        <begin position="12"/>
        <end position="53"/>
    </location>
</feature>
<evidence type="ECO:0000256" key="2">
    <source>
        <dbReference type="ARBA" id="ARBA00022771"/>
    </source>
</evidence>
<organism evidence="6 7">
    <name type="scientific">Nyssa sinensis</name>
    <dbReference type="NCBI Taxonomy" id="561372"/>
    <lineage>
        <taxon>Eukaryota</taxon>
        <taxon>Viridiplantae</taxon>
        <taxon>Streptophyta</taxon>
        <taxon>Embryophyta</taxon>
        <taxon>Tracheophyta</taxon>
        <taxon>Spermatophyta</taxon>
        <taxon>Magnoliopsida</taxon>
        <taxon>eudicotyledons</taxon>
        <taxon>Gunneridae</taxon>
        <taxon>Pentapetalae</taxon>
        <taxon>asterids</taxon>
        <taxon>Cornales</taxon>
        <taxon>Nyssaceae</taxon>
        <taxon>Nyssa</taxon>
    </lineage>
</organism>
<accession>A0A5J5B0Z1</accession>
<evidence type="ECO:0000256" key="1">
    <source>
        <dbReference type="ARBA" id="ARBA00022723"/>
    </source>
</evidence>
<keyword evidence="7" id="KW-1185">Reference proteome</keyword>